<dbReference type="EMBL" id="JANBPU010000217">
    <property type="protein sequence ID" value="KAJ1914127.1"/>
    <property type="molecule type" value="Genomic_DNA"/>
</dbReference>
<gene>
    <name evidence="2" type="ORF">H4219_004923</name>
</gene>
<name>A0A9W7ZQ11_9FUNG</name>
<feature type="compositionally biased region" description="Polar residues" evidence="1">
    <location>
        <begin position="185"/>
        <end position="223"/>
    </location>
</feature>
<feature type="compositionally biased region" description="Low complexity" evidence="1">
    <location>
        <begin position="48"/>
        <end position="62"/>
    </location>
</feature>
<evidence type="ECO:0000313" key="2">
    <source>
        <dbReference type="EMBL" id="KAJ1914127.1"/>
    </source>
</evidence>
<feature type="compositionally biased region" description="Polar residues" evidence="1">
    <location>
        <begin position="270"/>
        <end position="280"/>
    </location>
</feature>
<feature type="region of interest" description="Disordered" evidence="1">
    <location>
        <begin position="402"/>
        <end position="467"/>
    </location>
</feature>
<feature type="region of interest" description="Disordered" evidence="1">
    <location>
        <begin position="48"/>
        <end position="74"/>
    </location>
</feature>
<feature type="compositionally biased region" description="Polar residues" evidence="1">
    <location>
        <begin position="451"/>
        <end position="467"/>
    </location>
</feature>
<evidence type="ECO:0000256" key="1">
    <source>
        <dbReference type="SAM" id="MobiDB-lite"/>
    </source>
</evidence>
<reference evidence="2" key="1">
    <citation type="submission" date="2022-07" db="EMBL/GenBank/DDBJ databases">
        <title>Phylogenomic reconstructions and comparative analyses of Kickxellomycotina fungi.</title>
        <authorList>
            <person name="Reynolds N.K."/>
            <person name="Stajich J.E."/>
            <person name="Barry K."/>
            <person name="Grigoriev I.V."/>
            <person name="Crous P."/>
            <person name="Smith M.E."/>
        </authorList>
    </citation>
    <scope>NUCLEOTIDE SEQUENCE</scope>
    <source>
        <strain evidence="2">NBRC 100468</strain>
    </source>
</reference>
<evidence type="ECO:0000313" key="3">
    <source>
        <dbReference type="Proteomes" id="UP001150538"/>
    </source>
</evidence>
<keyword evidence="3" id="KW-1185">Reference proteome</keyword>
<sequence>MNNNSGLGSWQFLGTDTHNEAINNEIHDNSSSFDQHSISNHNMQSFGLQNQQSQVQSSSHQSLPDYGSSLNTPFSPNDQPNLFPYATTEARSMCNSADSVAHMPFSGNTLEPFGNGGNAYVNSHDVNGVPAGINTSANQNSNPADVESFRRLYFFHHNLFIAGYPREKPSCPYFHNLTASNYLQQSSSAPQGRNDNNAPSFPAANNDTTEPQQHHNPCSTTLLANDPPNPTLQQTMQGYQHILFQNSQPNLNIIQTQAQPQQSQPCAGNHSINIATTPTGQKRKCTEDPSDDESDTTRVSPGKSGKFLEAIHSAMSGPNFKSMGLSSRGTYFEVHGWDNAMAELIRFGLKPTKDYGFRLTSGSDRRTTRHQGTPGNSMVRFAHNLLPVSGEIPDISVFSRRSTQNNKQKRMAKITKRKHGPKTKVKSPSRPAQEISVVTPTHNLRLDADQTPLTGQFTTGPSKFNTG</sequence>
<dbReference type="Proteomes" id="UP001150538">
    <property type="component" value="Unassembled WGS sequence"/>
</dbReference>
<dbReference type="AlphaFoldDB" id="A0A9W7ZQ11"/>
<feature type="region of interest" description="Disordered" evidence="1">
    <location>
        <begin position="185"/>
        <end position="233"/>
    </location>
</feature>
<feature type="compositionally biased region" description="Basic residues" evidence="1">
    <location>
        <begin position="407"/>
        <end position="427"/>
    </location>
</feature>
<organism evidence="2 3">
    <name type="scientific">Mycoemilia scoparia</name>
    <dbReference type="NCBI Taxonomy" id="417184"/>
    <lineage>
        <taxon>Eukaryota</taxon>
        <taxon>Fungi</taxon>
        <taxon>Fungi incertae sedis</taxon>
        <taxon>Zoopagomycota</taxon>
        <taxon>Kickxellomycotina</taxon>
        <taxon>Kickxellomycetes</taxon>
        <taxon>Kickxellales</taxon>
        <taxon>Kickxellaceae</taxon>
        <taxon>Mycoemilia</taxon>
    </lineage>
</organism>
<proteinExistence type="predicted"/>
<accession>A0A9W7ZQ11</accession>
<feature type="region of interest" description="Disordered" evidence="1">
    <location>
        <begin position="257"/>
        <end position="304"/>
    </location>
</feature>
<comment type="caution">
    <text evidence="2">The sequence shown here is derived from an EMBL/GenBank/DDBJ whole genome shotgun (WGS) entry which is preliminary data.</text>
</comment>
<protein>
    <submittedName>
        <fullName evidence="2">Uncharacterized protein</fullName>
    </submittedName>
</protein>